<feature type="compositionally biased region" description="Basic residues" evidence="1">
    <location>
        <begin position="210"/>
        <end position="222"/>
    </location>
</feature>
<proteinExistence type="predicted"/>
<feature type="compositionally biased region" description="Basic and acidic residues" evidence="1">
    <location>
        <begin position="224"/>
        <end position="246"/>
    </location>
</feature>
<evidence type="ECO:0000313" key="3">
    <source>
        <dbReference type="EMBL" id="CAD5118957.1"/>
    </source>
</evidence>
<evidence type="ECO:0000256" key="1">
    <source>
        <dbReference type="SAM" id="MobiDB-lite"/>
    </source>
</evidence>
<dbReference type="Proteomes" id="UP000549394">
    <property type="component" value="Unassembled WGS sequence"/>
</dbReference>
<dbReference type="AlphaFoldDB" id="A0A7I8VTB3"/>
<organism evidence="3 4">
    <name type="scientific">Dimorphilus gyrociliatus</name>
    <dbReference type="NCBI Taxonomy" id="2664684"/>
    <lineage>
        <taxon>Eukaryota</taxon>
        <taxon>Metazoa</taxon>
        <taxon>Spiralia</taxon>
        <taxon>Lophotrochozoa</taxon>
        <taxon>Annelida</taxon>
        <taxon>Polychaeta</taxon>
        <taxon>Polychaeta incertae sedis</taxon>
        <taxon>Dinophilidae</taxon>
        <taxon>Dimorphilus</taxon>
    </lineage>
</organism>
<reference evidence="3 4" key="1">
    <citation type="submission" date="2020-08" db="EMBL/GenBank/DDBJ databases">
        <authorList>
            <person name="Hejnol A."/>
        </authorList>
    </citation>
    <scope>NUCLEOTIDE SEQUENCE [LARGE SCALE GENOMIC DNA]</scope>
</reference>
<comment type="caution">
    <text evidence="3">The sequence shown here is derived from an EMBL/GenBank/DDBJ whole genome shotgun (WGS) entry which is preliminary data.</text>
</comment>
<accession>A0A7I8VTB3</accession>
<feature type="region of interest" description="Disordered" evidence="1">
    <location>
        <begin position="188"/>
        <end position="246"/>
    </location>
</feature>
<name>A0A7I8VTB3_9ANNE</name>
<feature type="region of interest" description="Disordered" evidence="1">
    <location>
        <begin position="68"/>
        <end position="112"/>
    </location>
</feature>
<sequence>MSNSFYYDNEYEFPQVKSTKGWMKKEDSDSTLTVLAVLSILIFLGVLLVFIFCGKKKGWFCRTEKKTDIVSGPSSDASLNTSTGKQSIQSDLQPKKSIDEDADQKTKKNTLLNKTVSETGKKASMDQAWSQSLMNMTNALQNQMSFQNVPQQSFPVDAYGPQHIMQLQLLLNQQKALQNKKLSIIDDRERRKDSVSRSSNPADDEDRSKGGRVYKGTRKGGKLKIAEEPEVAHFEKDEDNHQEIGI</sequence>
<keyword evidence="2" id="KW-1133">Transmembrane helix</keyword>
<keyword evidence="2" id="KW-0812">Transmembrane</keyword>
<keyword evidence="4" id="KW-1185">Reference proteome</keyword>
<evidence type="ECO:0000256" key="2">
    <source>
        <dbReference type="SAM" id="Phobius"/>
    </source>
</evidence>
<gene>
    <name evidence="3" type="ORF">DGYR_LOCUS7258</name>
</gene>
<feature type="compositionally biased region" description="Polar residues" evidence="1">
    <location>
        <begin position="72"/>
        <end position="92"/>
    </location>
</feature>
<feature type="transmembrane region" description="Helical" evidence="2">
    <location>
        <begin position="32"/>
        <end position="53"/>
    </location>
</feature>
<keyword evidence="2" id="KW-0472">Membrane</keyword>
<protein>
    <submittedName>
        <fullName evidence="3">DgyrCDS7628</fullName>
    </submittedName>
</protein>
<feature type="compositionally biased region" description="Basic and acidic residues" evidence="1">
    <location>
        <begin position="93"/>
        <end position="106"/>
    </location>
</feature>
<evidence type="ECO:0000313" key="4">
    <source>
        <dbReference type="Proteomes" id="UP000549394"/>
    </source>
</evidence>
<dbReference type="EMBL" id="CAJFCJ010000009">
    <property type="protein sequence ID" value="CAD5118957.1"/>
    <property type="molecule type" value="Genomic_DNA"/>
</dbReference>